<name>A0A918JW47_9FLAO</name>
<dbReference type="InterPro" id="IPR023809">
    <property type="entry name" value="Thiopep_bacteriocin_synth_dom"/>
</dbReference>
<keyword evidence="3" id="KW-1185">Reference proteome</keyword>
<dbReference type="Pfam" id="PF14028">
    <property type="entry name" value="Lant_dehydr_C"/>
    <property type="match status" value="1"/>
</dbReference>
<evidence type="ECO:0000259" key="1">
    <source>
        <dbReference type="Pfam" id="PF14028"/>
    </source>
</evidence>
<dbReference type="NCBIfam" id="TIGR03891">
    <property type="entry name" value="thiopep_ocin"/>
    <property type="match status" value="1"/>
</dbReference>
<accession>A0A918JW47</accession>
<dbReference type="AlphaFoldDB" id="A0A918JW47"/>
<comment type="caution">
    <text evidence="2">The sequence shown here is derived from an EMBL/GenBank/DDBJ whole genome shotgun (WGS) entry which is preliminary data.</text>
</comment>
<reference evidence="2 3" key="1">
    <citation type="journal article" date="2014" name="Int. J. Syst. Evol. Microbiol.">
        <title>Complete genome sequence of Corynebacterium casei LMG S-19264T (=DSM 44701T), isolated from a smear-ripened cheese.</title>
        <authorList>
            <consortium name="US DOE Joint Genome Institute (JGI-PGF)"/>
            <person name="Walter F."/>
            <person name="Albersmeier A."/>
            <person name="Kalinowski J."/>
            <person name="Ruckert C."/>
        </authorList>
    </citation>
    <scope>NUCLEOTIDE SEQUENCE [LARGE SCALE GENOMIC DNA]</scope>
    <source>
        <strain evidence="2 3">KCTC 12285</strain>
    </source>
</reference>
<dbReference type="Proteomes" id="UP000601108">
    <property type="component" value="Unassembled WGS sequence"/>
</dbReference>
<dbReference type="EMBL" id="BMWS01000011">
    <property type="protein sequence ID" value="GGX17982.1"/>
    <property type="molecule type" value="Genomic_DNA"/>
</dbReference>
<organism evidence="2 3">
    <name type="scientific">Aquimarina muelleri</name>
    <dbReference type="NCBI Taxonomy" id="279356"/>
    <lineage>
        <taxon>Bacteria</taxon>
        <taxon>Pseudomonadati</taxon>
        <taxon>Bacteroidota</taxon>
        <taxon>Flavobacteriia</taxon>
        <taxon>Flavobacteriales</taxon>
        <taxon>Flavobacteriaceae</taxon>
        <taxon>Aquimarina</taxon>
    </lineage>
</organism>
<dbReference type="RefSeq" id="WP_027414346.1">
    <property type="nucleotide sequence ID" value="NZ_BMWS01000011.1"/>
</dbReference>
<proteinExistence type="predicted"/>
<feature type="domain" description="Thiopeptide-type bacteriocin biosynthesis" evidence="1">
    <location>
        <begin position="9"/>
        <end position="291"/>
    </location>
</feature>
<sequence>MIDKHKYTWISAYLFYKESANKFLIQFISPFVEKMQQEKVLLRYFFIRYNEGGSHIRLRLLVEKDNENMWKERLKKESEIYWSNTHENIKKDKKFLYNHIQFTEYIPEIDRYGGMHVMNEAEKQFESSSEVVLYNLVRYSKNWKDNTAFLLAIKMHLLLFVSMDLSNKDMMKICKLFIQEWLPVLYDISKPQKEQQQFFLSEFAKKFDLYKEQMIFAVSTFLKDIKTNSLTENMLNAYYLKNESVNKVYKEKKIDLKIESSITTSFMHITHNRIGIINADEAYIVYLLYKCLENNCVDA</sequence>
<evidence type="ECO:0000313" key="3">
    <source>
        <dbReference type="Proteomes" id="UP000601108"/>
    </source>
</evidence>
<gene>
    <name evidence="2" type="ORF">GCM10007384_19310</name>
</gene>
<evidence type="ECO:0000313" key="2">
    <source>
        <dbReference type="EMBL" id="GGX17982.1"/>
    </source>
</evidence>
<protein>
    <recommendedName>
        <fullName evidence="1">Thiopeptide-type bacteriocin biosynthesis domain-containing protein</fullName>
    </recommendedName>
</protein>